<feature type="region of interest" description="Disordered" evidence="1">
    <location>
        <begin position="27"/>
        <end position="98"/>
    </location>
</feature>
<dbReference type="RefSeq" id="WP_165334748.1">
    <property type="nucleotide sequence ID" value="NZ_JAAKZW010000142.1"/>
</dbReference>
<dbReference type="Proteomes" id="UP000481109">
    <property type="component" value="Unassembled WGS sequence"/>
</dbReference>
<dbReference type="AlphaFoldDB" id="A0A6G4XQ11"/>
<keyword evidence="2" id="KW-0732">Signal</keyword>
<evidence type="ECO:0000256" key="2">
    <source>
        <dbReference type="SAM" id="SignalP"/>
    </source>
</evidence>
<feature type="compositionally biased region" description="Gly residues" evidence="1">
    <location>
        <begin position="71"/>
        <end position="85"/>
    </location>
</feature>
<organism evidence="3 4">
    <name type="scientific">Streptomyces mesophilus</name>
    <dbReference type="NCBI Taxonomy" id="1775132"/>
    <lineage>
        <taxon>Bacteria</taxon>
        <taxon>Bacillati</taxon>
        <taxon>Actinomycetota</taxon>
        <taxon>Actinomycetes</taxon>
        <taxon>Kitasatosporales</taxon>
        <taxon>Streptomycetaceae</taxon>
        <taxon>Streptomyces</taxon>
    </lineage>
</organism>
<reference evidence="3 4" key="1">
    <citation type="submission" date="2020-02" db="EMBL/GenBank/DDBJ databases">
        <title>Whole-genome analyses of novel actinobacteria.</title>
        <authorList>
            <person name="Sahin N."/>
            <person name="Tokatli A."/>
        </authorList>
    </citation>
    <scope>NUCLEOTIDE SEQUENCE [LARGE SCALE GENOMIC DNA]</scope>
    <source>
        <strain evidence="3 4">YC504</strain>
    </source>
</reference>
<evidence type="ECO:0000313" key="4">
    <source>
        <dbReference type="Proteomes" id="UP000481109"/>
    </source>
</evidence>
<name>A0A6G4XQ11_9ACTN</name>
<keyword evidence="4" id="KW-1185">Reference proteome</keyword>
<feature type="signal peptide" evidence="2">
    <location>
        <begin position="1"/>
        <end position="28"/>
    </location>
</feature>
<gene>
    <name evidence="3" type="ORF">G6045_27150</name>
</gene>
<feature type="region of interest" description="Disordered" evidence="1">
    <location>
        <begin position="189"/>
        <end position="212"/>
    </location>
</feature>
<dbReference type="PROSITE" id="PS51257">
    <property type="entry name" value="PROKAR_LIPOPROTEIN"/>
    <property type="match status" value="1"/>
</dbReference>
<feature type="chain" id="PRO_5039622038" description="Lipoprotein" evidence="2">
    <location>
        <begin position="29"/>
        <end position="228"/>
    </location>
</feature>
<accession>A0A6G4XQ11</accession>
<protein>
    <recommendedName>
        <fullName evidence="5">Lipoprotein</fullName>
    </recommendedName>
</protein>
<evidence type="ECO:0000313" key="3">
    <source>
        <dbReference type="EMBL" id="NGO79303.1"/>
    </source>
</evidence>
<comment type="caution">
    <text evidence="3">The sequence shown here is derived from an EMBL/GenBank/DDBJ whole genome shotgun (WGS) entry which is preliminary data.</text>
</comment>
<evidence type="ECO:0000256" key="1">
    <source>
        <dbReference type="SAM" id="MobiDB-lite"/>
    </source>
</evidence>
<evidence type="ECO:0008006" key="5">
    <source>
        <dbReference type="Google" id="ProtNLM"/>
    </source>
</evidence>
<sequence>MRAGRTSRKSFALGALALAALLTTTACQPGEDDGAAGGSKPTATASPTEKPSKPAADKPGTPAPDASKDAGSGGKDGGDGKGGGENPADSVCSGDGQGPYGAVESVTFGGEAPNTTLGLVLGHYQCEGGETEPTFVPDSATGAAMDVMLDDNRLKVVVDGDLADKLGTTTPDANTFVKELAELQDKGELGGAKSPQFYFQSDAPNPDAPDGEDTKIVYLHQIVFHISD</sequence>
<dbReference type="EMBL" id="JAAKZW010000142">
    <property type="protein sequence ID" value="NGO79303.1"/>
    <property type="molecule type" value="Genomic_DNA"/>
</dbReference>
<proteinExistence type="predicted"/>